<dbReference type="CDD" id="cd01949">
    <property type="entry name" value="GGDEF"/>
    <property type="match status" value="1"/>
</dbReference>
<feature type="domain" description="GGDEF" evidence="3">
    <location>
        <begin position="213"/>
        <end position="327"/>
    </location>
</feature>
<dbReference type="InterPro" id="IPR029787">
    <property type="entry name" value="Nucleotide_cyclase"/>
</dbReference>
<organism evidence="4 5">
    <name type="scientific">Sulfurovum xiamenensis</name>
    <dbReference type="NCBI Taxonomy" id="3019066"/>
    <lineage>
        <taxon>Bacteria</taxon>
        <taxon>Pseudomonadati</taxon>
        <taxon>Campylobacterota</taxon>
        <taxon>Epsilonproteobacteria</taxon>
        <taxon>Campylobacterales</taxon>
        <taxon>Sulfurovaceae</taxon>
        <taxon>Sulfurovum</taxon>
    </lineage>
</organism>
<dbReference type="EMBL" id="JAQIBC010000001">
    <property type="protein sequence ID" value="MDM5263081.1"/>
    <property type="molecule type" value="Genomic_DNA"/>
</dbReference>
<evidence type="ECO:0000259" key="3">
    <source>
        <dbReference type="PROSITE" id="PS50887"/>
    </source>
</evidence>
<keyword evidence="2" id="KW-0812">Transmembrane</keyword>
<keyword evidence="2" id="KW-1133">Transmembrane helix</keyword>
<dbReference type="PANTHER" id="PTHR45138">
    <property type="entry name" value="REGULATORY COMPONENTS OF SENSORY TRANSDUCTION SYSTEM"/>
    <property type="match status" value="1"/>
</dbReference>
<dbReference type="EC" id="2.7.7.65" evidence="1"/>
<gene>
    <name evidence="4" type="ORF">PF327_02615</name>
</gene>
<name>A0ABT7QPX4_9BACT</name>
<proteinExistence type="predicted"/>
<sequence>MQKEWSSFRITLILYLVILILPFSFYFVYTSFQTMRNDTRIVHQSSWTAGAMVHLALMQNDQETVAHIDKSLQKLSPWVSKNNDSNLYIGSQTLSEDFSQIEACWATYKENYLKHDNTDKTQQSLQCYELTDTFATVIEKMVYLKQNKIINVFYMSLALAMIFALLMIYLVRAYIHQQMKKHAIHDHETKLFNKTYFCAELKTSCARAVRNNAPLSLLSISIDDFGKESKHYSQKMQAYLLKSFGGLITSLIRESDVACRYDDNHFSILLPDTSEENALILEKRVHETLEKHDFGAIPELNFKFATAHLHYKETPEAFMGRIETLLK</sequence>
<comment type="caution">
    <text evidence="4">The sequence shown here is derived from an EMBL/GenBank/DDBJ whole genome shotgun (WGS) entry which is preliminary data.</text>
</comment>
<dbReference type="InterPro" id="IPR000160">
    <property type="entry name" value="GGDEF_dom"/>
</dbReference>
<evidence type="ECO:0000313" key="4">
    <source>
        <dbReference type="EMBL" id="MDM5263081.1"/>
    </source>
</evidence>
<feature type="transmembrane region" description="Helical" evidence="2">
    <location>
        <begin position="149"/>
        <end position="171"/>
    </location>
</feature>
<dbReference type="SUPFAM" id="SSF55073">
    <property type="entry name" value="Nucleotide cyclase"/>
    <property type="match status" value="1"/>
</dbReference>
<dbReference type="InterPro" id="IPR043128">
    <property type="entry name" value="Rev_trsase/Diguanyl_cyclase"/>
</dbReference>
<protein>
    <recommendedName>
        <fullName evidence="1">diguanylate cyclase</fullName>
        <ecNumber evidence="1">2.7.7.65</ecNumber>
    </recommendedName>
</protein>
<dbReference type="SMART" id="SM00267">
    <property type="entry name" value="GGDEF"/>
    <property type="match status" value="1"/>
</dbReference>
<keyword evidence="5" id="KW-1185">Reference proteome</keyword>
<dbReference type="PROSITE" id="PS50887">
    <property type="entry name" value="GGDEF"/>
    <property type="match status" value="1"/>
</dbReference>
<evidence type="ECO:0000256" key="2">
    <source>
        <dbReference type="SAM" id="Phobius"/>
    </source>
</evidence>
<dbReference type="PANTHER" id="PTHR45138:SF6">
    <property type="entry name" value="DIGUANYLATE CYCLASE DGCN"/>
    <property type="match status" value="1"/>
</dbReference>
<reference evidence="4" key="1">
    <citation type="submission" date="2023-01" db="EMBL/GenBank/DDBJ databases">
        <title>Sulfurovum sp. XTW-4 genome assembly.</title>
        <authorList>
            <person name="Wang J."/>
        </authorList>
    </citation>
    <scope>NUCLEOTIDE SEQUENCE</scope>
    <source>
        <strain evidence="4">XTW-4</strain>
    </source>
</reference>
<evidence type="ECO:0000313" key="5">
    <source>
        <dbReference type="Proteomes" id="UP001169066"/>
    </source>
</evidence>
<dbReference type="NCBIfam" id="TIGR00254">
    <property type="entry name" value="GGDEF"/>
    <property type="match status" value="1"/>
</dbReference>
<dbReference type="Proteomes" id="UP001169066">
    <property type="component" value="Unassembled WGS sequence"/>
</dbReference>
<feature type="transmembrane region" description="Helical" evidence="2">
    <location>
        <begin position="12"/>
        <end position="29"/>
    </location>
</feature>
<keyword evidence="2" id="KW-0472">Membrane</keyword>
<dbReference type="RefSeq" id="WP_289401208.1">
    <property type="nucleotide sequence ID" value="NZ_JAQIBC010000001.1"/>
</dbReference>
<accession>A0ABT7QPX4</accession>
<dbReference type="Pfam" id="PF00990">
    <property type="entry name" value="GGDEF"/>
    <property type="match status" value="1"/>
</dbReference>
<dbReference type="InterPro" id="IPR050469">
    <property type="entry name" value="Diguanylate_Cyclase"/>
</dbReference>
<evidence type="ECO:0000256" key="1">
    <source>
        <dbReference type="ARBA" id="ARBA00012528"/>
    </source>
</evidence>
<dbReference type="Gene3D" id="3.30.70.270">
    <property type="match status" value="1"/>
</dbReference>